<evidence type="ECO:0000259" key="2">
    <source>
        <dbReference type="Pfam" id="PF15644"/>
    </source>
</evidence>
<dbReference type="InterPro" id="IPR057369">
    <property type="entry name" value="VG15"/>
</dbReference>
<feature type="domain" description="Tox-PL" evidence="2">
    <location>
        <begin position="329"/>
        <end position="436"/>
    </location>
</feature>
<name>A0A2N5J6V6_9BIFI</name>
<dbReference type="AlphaFoldDB" id="A0A2N5J6V6"/>
<dbReference type="OrthoDB" id="3194844at2"/>
<evidence type="ECO:0000313" key="3">
    <source>
        <dbReference type="EMBL" id="PLS29934.1"/>
    </source>
</evidence>
<dbReference type="Pfam" id="PF15644">
    <property type="entry name" value="Gln_amidase"/>
    <property type="match status" value="1"/>
</dbReference>
<dbReference type="RefSeq" id="WP_101618373.1">
    <property type="nucleotide sequence ID" value="NZ_NMWU01000056.1"/>
</dbReference>
<dbReference type="Pfam" id="PF25310">
    <property type="entry name" value="VG15"/>
    <property type="match status" value="1"/>
</dbReference>
<keyword evidence="4" id="KW-1185">Reference proteome</keyword>
<gene>
    <name evidence="3" type="ORF">Uis1B_2237</name>
</gene>
<evidence type="ECO:0000256" key="1">
    <source>
        <dbReference type="SAM" id="MobiDB-lite"/>
    </source>
</evidence>
<evidence type="ECO:0000313" key="4">
    <source>
        <dbReference type="Proteomes" id="UP000235050"/>
    </source>
</evidence>
<organism evidence="3 4">
    <name type="scientific">Bifidobacterium margollesii</name>
    <dbReference type="NCBI Taxonomy" id="2020964"/>
    <lineage>
        <taxon>Bacteria</taxon>
        <taxon>Bacillati</taxon>
        <taxon>Actinomycetota</taxon>
        <taxon>Actinomycetes</taxon>
        <taxon>Bifidobacteriales</taxon>
        <taxon>Bifidobacteriaceae</taxon>
        <taxon>Bifidobacterium</taxon>
    </lineage>
</organism>
<protein>
    <submittedName>
        <fullName evidence="3">Papain fold toxin 1</fullName>
    </submittedName>
</protein>
<feature type="region of interest" description="Disordered" evidence="1">
    <location>
        <begin position="524"/>
        <end position="543"/>
    </location>
</feature>
<dbReference type="InterPro" id="IPR028908">
    <property type="entry name" value="Tox-PL_dom"/>
</dbReference>
<reference evidence="3 4" key="1">
    <citation type="submission" date="2017-07" db="EMBL/GenBank/DDBJ databases">
        <title>Bifidobacterium novel species.</title>
        <authorList>
            <person name="Lugli G.A."/>
            <person name="Milani C."/>
            <person name="Duranti S."/>
            <person name="Mangifesta M."/>
        </authorList>
    </citation>
    <scope>NUCLEOTIDE SEQUENCE [LARGE SCALE GENOMIC DNA]</scope>
    <source>
        <strain evidence="4">Uis1B</strain>
    </source>
</reference>
<dbReference type="EMBL" id="NMWU01000056">
    <property type="protein sequence ID" value="PLS29934.1"/>
    <property type="molecule type" value="Genomic_DNA"/>
</dbReference>
<proteinExistence type="predicted"/>
<sequence length="543" mass="61222">MATAMNGLPAGRDLKRLLEQAQKDYQANLDNLTDAATDEIETAIQRGDIDLKELVSEYARDASQLANEYYDQLRGLWAEQSSEPMPEFLHAKLVDPSRVLWQVEHGFSNTDFNGLTYQQVMEGRSRAGMTIDDLWPPLDNVDDAQQFIADMINASGRLTMQRNIKLDPTRPKWARVCGSAKPCAFCVMLASRGFAYNSQETADFGSGFHDGHCHCSVVPSWGRDEHLLARQAQWKSMYDAGKREISEAEGSGKHAAPKTSFKDVLAAMRRMFSDKLGDGVETRAPSLSPELDRRYKLSKPLKHFSQLTSKAVNPNIGNVPQGVYDPYGNNCQRCCQVAELRLRGYDVIAAPRGMYDQTGIRHFYISNWMTRDGKQRRWTNCAPRRKADSILKELESYPVGARFFIRGSWKTKGGHVWNAEIVMKNGRKTVKMYDFQGEDRDPDGYLSRVKNGGSSYIRVDDMFPSDALMDGHRLNFDTRLPKPTSWVIGAGDHAPTTSEANAAYWGPSDRQIDKSWGEYVRWSYSSPDAPAVKPNGREMVPKK</sequence>
<accession>A0A2N5J6V6</accession>
<comment type="caution">
    <text evidence="3">The sequence shown here is derived from an EMBL/GenBank/DDBJ whole genome shotgun (WGS) entry which is preliminary data.</text>
</comment>
<dbReference type="Proteomes" id="UP000235050">
    <property type="component" value="Unassembled WGS sequence"/>
</dbReference>